<protein>
    <submittedName>
        <fullName evidence="7">Non-specific lipid-transfer protein-like protein At5g64080</fullName>
    </submittedName>
</protein>
<dbReference type="InterPro" id="IPR036312">
    <property type="entry name" value="Bifun_inhib/LTP/seed_sf"/>
</dbReference>
<keyword evidence="4" id="KW-0325">Glycoprotein</keyword>
<dbReference type="CDD" id="cd00010">
    <property type="entry name" value="AAI_LTSS"/>
    <property type="match status" value="1"/>
</dbReference>
<accession>A0A1D1ZJU8</accession>
<evidence type="ECO:0000256" key="2">
    <source>
        <dbReference type="ARBA" id="ARBA00022729"/>
    </source>
</evidence>
<keyword evidence="2" id="KW-0732">Signal</keyword>
<dbReference type="SMART" id="SM00499">
    <property type="entry name" value="AAI"/>
    <property type="match status" value="1"/>
</dbReference>
<evidence type="ECO:0000256" key="1">
    <source>
        <dbReference type="ARBA" id="ARBA00009748"/>
    </source>
</evidence>
<dbReference type="InterPro" id="IPR016140">
    <property type="entry name" value="Bifunc_inhib/LTP/seed_store"/>
</dbReference>
<dbReference type="InterPro" id="IPR043325">
    <property type="entry name" value="LTSS"/>
</dbReference>
<reference evidence="7" key="1">
    <citation type="submission" date="2015-07" db="EMBL/GenBank/DDBJ databases">
        <title>Transcriptome Assembly of Anthurium amnicola.</title>
        <authorList>
            <person name="Suzuki J."/>
        </authorList>
    </citation>
    <scope>NUCLEOTIDE SEQUENCE</scope>
</reference>
<evidence type="ECO:0000256" key="3">
    <source>
        <dbReference type="ARBA" id="ARBA00023157"/>
    </source>
</evidence>
<evidence type="ECO:0000256" key="4">
    <source>
        <dbReference type="ARBA" id="ARBA00023180"/>
    </source>
</evidence>
<proteinExistence type="inferred from homology"/>
<keyword evidence="3" id="KW-1015">Disulfide bond</keyword>
<feature type="compositionally biased region" description="Low complexity" evidence="5">
    <location>
        <begin position="73"/>
        <end position="94"/>
    </location>
</feature>
<evidence type="ECO:0000256" key="5">
    <source>
        <dbReference type="SAM" id="MobiDB-lite"/>
    </source>
</evidence>
<dbReference type="Pfam" id="PF14368">
    <property type="entry name" value="LTP_2"/>
    <property type="match status" value="1"/>
</dbReference>
<dbReference type="EMBL" id="GDJX01000855">
    <property type="protein sequence ID" value="JAT67081.1"/>
    <property type="molecule type" value="Transcribed_RNA"/>
</dbReference>
<feature type="non-terminal residue" evidence="7">
    <location>
        <position position="1"/>
    </location>
</feature>
<name>A0A1D1ZJU8_9ARAE</name>
<feature type="domain" description="Bifunctional inhibitor/plant lipid transfer protein/seed storage helical" evidence="6">
    <location>
        <begin position="2"/>
        <end position="69"/>
    </location>
</feature>
<dbReference type="SUPFAM" id="SSF47699">
    <property type="entry name" value="Bifunctional inhibitor/lipid-transfer protein/seed storage 2S albumin"/>
    <property type="match status" value="1"/>
</dbReference>
<organism evidence="7">
    <name type="scientific">Anthurium amnicola</name>
    <dbReference type="NCBI Taxonomy" id="1678845"/>
    <lineage>
        <taxon>Eukaryota</taxon>
        <taxon>Viridiplantae</taxon>
        <taxon>Streptophyta</taxon>
        <taxon>Embryophyta</taxon>
        <taxon>Tracheophyta</taxon>
        <taxon>Spermatophyta</taxon>
        <taxon>Magnoliopsida</taxon>
        <taxon>Liliopsida</taxon>
        <taxon>Araceae</taxon>
        <taxon>Pothoideae</taxon>
        <taxon>Potheae</taxon>
        <taxon>Anthurium</taxon>
    </lineage>
</organism>
<gene>
    <name evidence="7" type="primary">At5g64080_2</name>
    <name evidence="7" type="ORF">g.102794</name>
</gene>
<dbReference type="AlphaFoldDB" id="A0A1D1ZJU8"/>
<dbReference type="Gene3D" id="1.10.110.10">
    <property type="entry name" value="Plant lipid-transfer and hydrophobic proteins"/>
    <property type="match status" value="1"/>
</dbReference>
<dbReference type="PANTHER" id="PTHR33044">
    <property type="entry name" value="BIFUNCTIONAL INHIBITOR/LIPID-TRANSFER PROTEIN/SEED STORAGE 2S ALBUMIN SUPERFAMILY PROTEIN-RELATED"/>
    <property type="match status" value="1"/>
</dbReference>
<evidence type="ECO:0000259" key="6">
    <source>
        <dbReference type="SMART" id="SM00499"/>
    </source>
</evidence>
<feature type="region of interest" description="Disordered" evidence="5">
    <location>
        <begin position="64"/>
        <end position="147"/>
    </location>
</feature>
<sequence>PCLGFIQGNSSTPSSSCCTQLASAVQSDPRCLCQVLNGGAAPLGIALNQTQALALPGACKVPTPPVSQCKAVAGSPAGAPAAAPAPASPATPTTPTAPTPSTPETPSTPSTPSTPTALTPSTPETPSTASSPAADGGSKATPATGGG</sequence>
<feature type="compositionally biased region" description="Low complexity" evidence="5">
    <location>
        <begin position="104"/>
        <end position="134"/>
    </location>
</feature>
<feature type="non-terminal residue" evidence="7">
    <location>
        <position position="147"/>
    </location>
</feature>
<evidence type="ECO:0000313" key="7">
    <source>
        <dbReference type="EMBL" id="JAT67081.1"/>
    </source>
</evidence>
<comment type="similarity">
    <text evidence="1">Belongs to the plant LTP family.</text>
</comment>